<keyword evidence="5 10" id="KW-0547">Nucleotide-binding</keyword>
<dbReference type="GO" id="GO:0055070">
    <property type="term" value="P:copper ion homeostasis"/>
    <property type="evidence" value="ECO:0007669"/>
    <property type="project" value="TreeGrafter"/>
</dbReference>
<name>A0A5C8ZG66_9ACTN</name>
<dbReference type="SFLD" id="SFLDG00002">
    <property type="entry name" value="C1.7:_P-type_atpase_like"/>
    <property type="match status" value="1"/>
</dbReference>
<dbReference type="Pfam" id="PF00122">
    <property type="entry name" value="E1-E2_ATPase"/>
    <property type="match status" value="1"/>
</dbReference>
<keyword evidence="6 10" id="KW-0067">ATP-binding</keyword>
<dbReference type="InterPro" id="IPR023299">
    <property type="entry name" value="ATPase_P-typ_cyto_dom_N"/>
</dbReference>
<dbReference type="PANTHER" id="PTHR43520:SF8">
    <property type="entry name" value="P-TYPE CU(+) TRANSPORTER"/>
    <property type="match status" value="1"/>
</dbReference>
<keyword evidence="8" id="KW-1133">Transmembrane helix</keyword>
<evidence type="ECO:0000313" key="14">
    <source>
        <dbReference type="Proteomes" id="UP000321234"/>
    </source>
</evidence>
<dbReference type="InterPro" id="IPR001757">
    <property type="entry name" value="P_typ_ATPase"/>
</dbReference>
<keyword evidence="9" id="KW-0472">Membrane</keyword>
<dbReference type="SFLD" id="SFLDF00027">
    <property type="entry name" value="p-type_atpase"/>
    <property type="match status" value="1"/>
</dbReference>
<dbReference type="InterPro" id="IPR027256">
    <property type="entry name" value="P-typ_ATPase_IB"/>
</dbReference>
<dbReference type="GO" id="GO:0005886">
    <property type="term" value="C:plasma membrane"/>
    <property type="evidence" value="ECO:0007669"/>
    <property type="project" value="UniProtKB-SubCell"/>
</dbReference>
<dbReference type="PROSITE" id="PS01229">
    <property type="entry name" value="COF_2"/>
    <property type="match status" value="1"/>
</dbReference>
<organism evidence="13 14">
    <name type="scientific">Quadrisphaera setariae</name>
    <dbReference type="NCBI Taxonomy" id="2593304"/>
    <lineage>
        <taxon>Bacteria</taxon>
        <taxon>Bacillati</taxon>
        <taxon>Actinomycetota</taxon>
        <taxon>Actinomycetes</taxon>
        <taxon>Kineosporiales</taxon>
        <taxon>Kineosporiaceae</taxon>
        <taxon>Quadrisphaera</taxon>
    </lineage>
</organism>
<keyword evidence="10" id="KW-1003">Cell membrane</keyword>
<comment type="similarity">
    <text evidence="2 10">Belongs to the cation transport ATPase (P-type) (TC 3.A.3) family. Type IB subfamily.</text>
</comment>
<evidence type="ECO:0000256" key="10">
    <source>
        <dbReference type="RuleBase" id="RU362081"/>
    </source>
</evidence>
<dbReference type="PANTHER" id="PTHR43520">
    <property type="entry name" value="ATP7, ISOFORM B"/>
    <property type="match status" value="1"/>
</dbReference>
<dbReference type="Gene3D" id="3.40.50.1000">
    <property type="entry name" value="HAD superfamily/HAD-like"/>
    <property type="match status" value="1"/>
</dbReference>
<protein>
    <submittedName>
        <fullName evidence="13">Cation-translocating P-type ATPase</fullName>
    </submittedName>
</protein>
<dbReference type="InterPro" id="IPR044492">
    <property type="entry name" value="P_typ_ATPase_HD_dom"/>
</dbReference>
<dbReference type="GO" id="GO:0016887">
    <property type="term" value="F:ATP hydrolysis activity"/>
    <property type="evidence" value="ECO:0007669"/>
    <property type="project" value="InterPro"/>
</dbReference>
<evidence type="ECO:0000256" key="6">
    <source>
        <dbReference type="ARBA" id="ARBA00022840"/>
    </source>
</evidence>
<evidence type="ECO:0000313" key="13">
    <source>
        <dbReference type="EMBL" id="TXR56091.1"/>
    </source>
</evidence>
<feature type="region of interest" description="Disordered" evidence="11">
    <location>
        <begin position="1"/>
        <end position="25"/>
    </location>
</feature>
<comment type="subcellular location">
    <subcellularLocation>
        <location evidence="1">Cell membrane</location>
        <topology evidence="1">Multi-pass membrane protein</topology>
    </subcellularLocation>
</comment>
<dbReference type="Gene3D" id="2.70.150.10">
    <property type="entry name" value="Calcium-transporting ATPase, cytoplasmic transduction domain A"/>
    <property type="match status" value="1"/>
</dbReference>
<dbReference type="Gene3D" id="3.40.1110.10">
    <property type="entry name" value="Calcium-transporting ATPase, cytoplasmic domain N"/>
    <property type="match status" value="1"/>
</dbReference>
<evidence type="ECO:0000256" key="3">
    <source>
        <dbReference type="ARBA" id="ARBA00022692"/>
    </source>
</evidence>
<evidence type="ECO:0000256" key="1">
    <source>
        <dbReference type="ARBA" id="ARBA00004651"/>
    </source>
</evidence>
<dbReference type="InterPro" id="IPR008250">
    <property type="entry name" value="ATPase_P-typ_transduc_dom_A_sf"/>
</dbReference>
<dbReference type="InterPro" id="IPR059000">
    <property type="entry name" value="ATPase_P-type_domA"/>
</dbReference>
<proteinExistence type="inferred from homology"/>
<evidence type="ECO:0000256" key="2">
    <source>
        <dbReference type="ARBA" id="ARBA00006024"/>
    </source>
</evidence>
<dbReference type="PROSITE" id="PS00154">
    <property type="entry name" value="ATPASE_E1_E2"/>
    <property type="match status" value="1"/>
</dbReference>
<sequence length="771" mass="80150">MTPGPATPSTAATSSSTGAGPDVAGGPGGAGVAAVRVVADAGGRVRLQADWLRGHPARAVAAEDALDDLDGVHLVRAHPVTGAVVVHCDRDRTALEALRAAVASAARVDAGTVASRTPRSADVGNGEVARIIVGGAALALLGLRRYAFGRPPLLGPTSRTIATGVTIFSGYPFLRGALRSIGSGKGLGTDVLVTAATIASLLLRENVVALTVLWLLNIGEYLQDLTLRRTRRAIADLLTGAQTEAWVQREVTEVVKGEVLRSTVEVKVPLEELRVGDLVVAHDQSTLAVDGEVVEGEAVVDQAALTGENLPVQRAVGDPVLAGSVVLRGRLVVRATATGSDTAVGRIIARVENAQADRAPVQTVGDAFSRRFVPASFALALGVLVVTRDVRRAMTMLLIACPCAVGLATPTAISAAIGNGARRGILMKGGSHLEAAGRVDAFVFDKTGTLTQGRPVVTNVLSFRKDWTPEQVLTEAANSEVHSKHPLAQAVIRSTEERHLVIPTHEECEAILGLGMRVMANGRVLLVGSPGLMDREGVEVDERARDWVDRLQAQAETPLLLAVDGVLTGLVSLRDQVRPEAREVLDTLRASGVRRIVMLTGDHPATAAAVAAELGITEFRSQVMPDEKQDVVRELQAAGHVVAVVGDGTNDAPALALADLGIAMGLSGTDVAVETADVALVGDDLRRLLHLRDLGDRTLRLIRQNYGASIAVNGVGLALGAAGALSPVLAAVAHNASSVFVAVNSARLVRYRLDAPASAKPADEVRSTSAS</sequence>
<dbReference type="Pfam" id="PF00702">
    <property type="entry name" value="Hydrolase"/>
    <property type="match status" value="1"/>
</dbReference>
<comment type="caution">
    <text evidence="13">The sequence shown here is derived from an EMBL/GenBank/DDBJ whole genome shotgun (WGS) entry which is preliminary data.</text>
</comment>
<evidence type="ECO:0000256" key="11">
    <source>
        <dbReference type="SAM" id="MobiDB-lite"/>
    </source>
</evidence>
<evidence type="ECO:0000256" key="5">
    <source>
        <dbReference type="ARBA" id="ARBA00022741"/>
    </source>
</evidence>
<evidence type="ECO:0000259" key="12">
    <source>
        <dbReference type="Pfam" id="PF00122"/>
    </source>
</evidence>
<dbReference type="InterPro" id="IPR036412">
    <property type="entry name" value="HAD-like_sf"/>
</dbReference>
<dbReference type="SUPFAM" id="SSF56784">
    <property type="entry name" value="HAD-like"/>
    <property type="match status" value="1"/>
</dbReference>
<dbReference type="GO" id="GO:0005524">
    <property type="term" value="F:ATP binding"/>
    <property type="evidence" value="ECO:0007669"/>
    <property type="project" value="UniProtKB-UniRule"/>
</dbReference>
<dbReference type="GO" id="GO:0005507">
    <property type="term" value="F:copper ion binding"/>
    <property type="evidence" value="ECO:0007669"/>
    <property type="project" value="TreeGrafter"/>
</dbReference>
<dbReference type="Proteomes" id="UP000321234">
    <property type="component" value="Unassembled WGS sequence"/>
</dbReference>
<gene>
    <name evidence="13" type="ORF">FMM08_11690</name>
</gene>
<dbReference type="SFLD" id="SFLDS00003">
    <property type="entry name" value="Haloacid_Dehalogenase"/>
    <property type="match status" value="1"/>
</dbReference>
<keyword evidence="4 10" id="KW-0479">Metal-binding</keyword>
<dbReference type="GO" id="GO:0043682">
    <property type="term" value="F:P-type divalent copper transporter activity"/>
    <property type="evidence" value="ECO:0007669"/>
    <property type="project" value="TreeGrafter"/>
</dbReference>
<evidence type="ECO:0000256" key="8">
    <source>
        <dbReference type="ARBA" id="ARBA00022989"/>
    </source>
</evidence>
<evidence type="ECO:0000256" key="4">
    <source>
        <dbReference type="ARBA" id="ARBA00022723"/>
    </source>
</evidence>
<dbReference type="EMBL" id="VKAC01000006">
    <property type="protein sequence ID" value="TXR56091.1"/>
    <property type="molecule type" value="Genomic_DNA"/>
</dbReference>
<keyword evidence="14" id="KW-1185">Reference proteome</keyword>
<keyword evidence="7" id="KW-1278">Translocase</keyword>
<keyword evidence="3" id="KW-0812">Transmembrane</keyword>
<dbReference type="InterPro" id="IPR023214">
    <property type="entry name" value="HAD_sf"/>
</dbReference>
<dbReference type="InterPro" id="IPR018303">
    <property type="entry name" value="ATPase_P-typ_P_site"/>
</dbReference>
<feature type="domain" description="P-type ATPase A" evidence="12">
    <location>
        <begin position="257"/>
        <end position="352"/>
    </location>
</feature>
<evidence type="ECO:0000256" key="7">
    <source>
        <dbReference type="ARBA" id="ARBA00022967"/>
    </source>
</evidence>
<evidence type="ECO:0000256" key="9">
    <source>
        <dbReference type="ARBA" id="ARBA00023136"/>
    </source>
</evidence>
<reference evidence="13 14" key="1">
    <citation type="submission" date="2019-07" db="EMBL/GenBank/DDBJ databases">
        <title>Quadrisphaera sp. strain DD2A genome sequencing and assembly.</title>
        <authorList>
            <person name="Kim I."/>
        </authorList>
    </citation>
    <scope>NUCLEOTIDE SEQUENCE [LARGE SCALE GENOMIC DNA]</scope>
    <source>
        <strain evidence="13 14">DD2A</strain>
    </source>
</reference>
<feature type="compositionally biased region" description="Low complexity" evidence="11">
    <location>
        <begin position="1"/>
        <end position="22"/>
    </location>
</feature>
<accession>A0A5C8ZG66</accession>
<dbReference type="PRINTS" id="PR00119">
    <property type="entry name" value="CATATPASE"/>
</dbReference>
<dbReference type="SUPFAM" id="SSF81653">
    <property type="entry name" value="Calcium ATPase, transduction domain A"/>
    <property type="match status" value="1"/>
</dbReference>
<dbReference type="OrthoDB" id="7059309at2"/>
<dbReference type="NCBIfam" id="TIGR01525">
    <property type="entry name" value="ATPase-IB_hvy"/>
    <property type="match status" value="1"/>
</dbReference>
<dbReference type="AlphaFoldDB" id="A0A5C8ZG66"/>
<dbReference type="NCBIfam" id="TIGR01494">
    <property type="entry name" value="ATPase_P-type"/>
    <property type="match status" value="1"/>
</dbReference>